<dbReference type="Proteomes" id="UP001222027">
    <property type="component" value="Unassembled WGS sequence"/>
</dbReference>
<gene>
    <name evidence="2" type="ORF">OPV22_000651</name>
</gene>
<feature type="region of interest" description="Disordered" evidence="1">
    <location>
        <begin position="74"/>
        <end position="128"/>
    </location>
</feature>
<reference evidence="2 3" key="1">
    <citation type="submission" date="2022-12" db="EMBL/GenBank/DDBJ databases">
        <title>Chromosome-scale assembly of the Ensete ventricosum genome.</title>
        <authorList>
            <person name="Dussert Y."/>
            <person name="Stocks J."/>
            <person name="Wendawek A."/>
            <person name="Woldeyes F."/>
            <person name="Nichols R.A."/>
            <person name="Borrell J.S."/>
        </authorList>
    </citation>
    <scope>NUCLEOTIDE SEQUENCE [LARGE SCALE GENOMIC DNA]</scope>
    <source>
        <strain evidence="3">cv. Maze</strain>
        <tissue evidence="2">Seeds</tissue>
    </source>
</reference>
<dbReference type="AlphaFoldDB" id="A0AAV8RVK3"/>
<feature type="compositionally biased region" description="Pro residues" evidence="1">
    <location>
        <begin position="95"/>
        <end position="111"/>
    </location>
</feature>
<organism evidence="2 3">
    <name type="scientific">Ensete ventricosum</name>
    <name type="common">Abyssinian banana</name>
    <name type="synonym">Musa ensete</name>
    <dbReference type="NCBI Taxonomy" id="4639"/>
    <lineage>
        <taxon>Eukaryota</taxon>
        <taxon>Viridiplantae</taxon>
        <taxon>Streptophyta</taxon>
        <taxon>Embryophyta</taxon>
        <taxon>Tracheophyta</taxon>
        <taxon>Spermatophyta</taxon>
        <taxon>Magnoliopsida</taxon>
        <taxon>Liliopsida</taxon>
        <taxon>Zingiberales</taxon>
        <taxon>Musaceae</taxon>
        <taxon>Ensete</taxon>
    </lineage>
</organism>
<evidence type="ECO:0000313" key="3">
    <source>
        <dbReference type="Proteomes" id="UP001222027"/>
    </source>
</evidence>
<evidence type="ECO:0000313" key="2">
    <source>
        <dbReference type="EMBL" id="KAJ8510217.1"/>
    </source>
</evidence>
<accession>A0AAV8RVK3</accession>
<protein>
    <submittedName>
        <fullName evidence="2">Uncharacterized protein</fullName>
    </submittedName>
</protein>
<dbReference type="EMBL" id="JAQQAF010000001">
    <property type="protein sequence ID" value="KAJ8510217.1"/>
    <property type="molecule type" value="Genomic_DNA"/>
</dbReference>
<keyword evidence="3" id="KW-1185">Reference proteome</keyword>
<sequence>MWANVERLPCSLAATLNPIRKTCTGRVICVCYSATWFELRRCGTERECSSASPSCSLCLQQLFADVSLKLRGTQSANSMSPPPTSILAFKTTPSPSSPFSPIPPETGPSPPAGRSRANLEAPASLRSHATGDTSRSLLRRLRFSSIVAAALRFPSVLWWLRFPL</sequence>
<comment type="caution">
    <text evidence="2">The sequence shown here is derived from an EMBL/GenBank/DDBJ whole genome shotgun (WGS) entry which is preliminary data.</text>
</comment>
<evidence type="ECO:0000256" key="1">
    <source>
        <dbReference type="SAM" id="MobiDB-lite"/>
    </source>
</evidence>
<name>A0AAV8RVK3_ENSVE</name>
<proteinExistence type="predicted"/>